<gene>
    <name evidence="1" type="ORF">H6A04_11980</name>
</gene>
<reference evidence="1 2" key="1">
    <citation type="journal article" date="2021" name="Sci. Rep.">
        <title>The distribution of antibiotic resistance genes in chicken gut microbiota commensals.</title>
        <authorList>
            <person name="Juricova H."/>
            <person name="Matiasovicova J."/>
            <person name="Kubasova T."/>
            <person name="Cejkova D."/>
            <person name="Rychlik I."/>
        </authorList>
    </citation>
    <scope>NUCLEOTIDE SEQUENCE [LARGE SCALE GENOMIC DNA]</scope>
    <source>
        <strain evidence="1 2">An425</strain>
    </source>
</reference>
<accession>A0ABS2G5P6</accession>
<comment type="caution">
    <text evidence="1">The sequence shown here is derived from an EMBL/GenBank/DDBJ whole genome shotgun (WGS) entry which is preliminary data.</text>
</comment>
<dbReference type="InterPro" id="IPR012547">
    <property type="entry name" value="PDDEXK_9"/>
</dbReference>
<feature type="non-terminal residue" evidence="1">
    <location>
        <position position="1"/>
    </location>
</feature>
<keyword evidence="2" id="KW-1185">Reference proteome</keyword>
<protein>
    <submittedName>
        <fullName evidence="1">PD-(D/E)XK nuclease domain-containing protein</fullName>
    </submittedName>
</protein>
<evidence type="ECO:0000313" key="2">
    <source>
        <dbReference type="Proteomes" id="UP000728968"/>
    </source>
</evidence>
<dbReference type="EMBL" id="JACJLT010000308">
    <property type="protein sequence ID" value="MBM6876345.1"/>
    <property type="molecule type" value="Genomic_DNA"/>
</dbReference>
<evidence type="ECO:0000313" key="1">
    <source>
        <dbReference type="EMBL" id="MBM6876345.1"/>
    </source>
</evidence>
<dbReference type="PANTHER" id="PTHR34825:SF1">
    <property type="entry name" value="AAA-ATPASE-LIKE DOMAIN-CONTAINING PROTEIN"/>
    <property type="match status" value="1"/>
</dbReference>
<proteinExistence type="predicted"/>
<dbReference type="RefSeq" id="WP_204716946.1">
    <property type="nucleotide sequence ID" value="NZ_JACJLT010000308.1"/>
</dbReference>
<dbReference type="Pfam" id="PF08011">
    <property type="entry name" value="PDDEXK_9"/>
    <property type="match status" value="1"/>
</dbReference>
<dbReference type="PANTHER" id="PTHR34825">
    <property type="entry name" value="CONSERVED PROTEIN, WITH A WEAK D-GALACTARATE DEHYDRATASE/ALTRONATE HYDROLASE DOMAIN"/>
    <property type="match status" value="1"/>
</dbReference>
<sequence length="241" mass="27580">INTSGNTLIKELLKNSDKTVFDTLNNLFNGKETVVYISQSITLGNNLSPDDLWELLLFSGYLTVKEKIDMNTYFVRIPNNEIMTFFKNLFVDIIFNGLGTISRLKVALLTKNLDEIVSCLENLVVNAMSTYDTDKRYENPYQTLLAGFLHGLEGTYLSIPNFESGDGRPDIILKPMAKNKPAYILELKRLKDRTVEKELDEALNQIKINRYDTLLKREGINDITNIALVFDGKRVYHKIEK</sequence>
<dbReference type="Proteomes" id="UP000728968">
    <property type="component" value="Unassembled WGS sequence"/>
</dbReference>
<name>A0ABS2G5P6_FUSMR</name>
<organism evidence="1 2">
    <name type="scientific">Fusobacterium mortiferum</name>
    <dbReference type="NCBI Taxonomy" id="850"/>
    <lineage>
        <taxon>Bacteria</taxon>
        <taxon>Fusobacteriati</taxon>
        <taxon>Fusobacteriota</taxon>
        <taxon>Fusobacteriia</taxon>
        <taxon>Fusobacteriales</taxon>
        <taxon>Fusobacteriaceae</taxon>
        <taxon>Fusobacterium</taxon>
    </lineage>
</organism>